<evidence type="ECO:0000259" key="1">
    <source>
        <dbReference type="Pfam" id="PF00271"/>
    </source>
</evidence>
<gene>
    <name evidence="2" type="ORF">TELCIR_09907</name>
</gene>
<organism evidence="2 3">
    <name type="scientific">Teladorsagia circumcincta</name>
    <name type="common">Brown stomach worm</name>
    <name type="synonym">Ostertagia circumcincta</name>
    <dbReference type="NCBI Taxonomy" id="45464"/>
    <lineage>
        <taxon>Eukaryota</taxon>
        <taxon>Metazoa</taxon>
        <taxon>Ecdysozoa</taxon>
        <taxon>Nematoda</taxon>
        <taxon>Chromadorea</taxon>
        <taxon>Rhabditida</taxon>
        <taxon>Rhabditina</taxon>
        <taxon>Rhabditomorpha</taxon>
        <taxon>Strongyloidea</taxon>
        <taxon>Trichostrongylidae</taxon>
        <taxon>Teladorsagia</taxon>
    </lineage>
</organism>
<protein>
    <recommendedName>
        <fullName evidence="1">Helicase C-terminal domain-containing protein</fullName>
    </recommendedName>
</protein>
<keyword evidence="3" id="KW-1185">Reference proteome</keyword>
<evidence type="ECO:0000313" key="2">
    <source>
        <dbReference type="EMBL" id="PIO68311.1"/>
    </source>
</evidence>
<dbReference type="SUPFAM" id="SSF52540">
    <property type="entry name" value="P-loop containing nucleoside triphosphate hydrolases"/>
    <property type="match status" value="1"/>
</dbReference>
<feature type="domain" description="Helicase C-terminal" evidence="1">
    <location>
        <begin position="8"/>
        <end position="67"/>
    </location>
</feature>
<dbReference type="Gene3D" id="3.40.50.300">
    <property type="entry name" value="P-loop containing nucleotide triphosphate hydrolases"/>
    <property type="match status" value="1"/>
</dbReference>
<dbReference type="Pfam" id="PF00271">
    <property type="entry name" value="Helicase_C"/>
    <property type="match status" value="1"/>
</dbReference>
<reference evidence="2 3" key="1">
    <citation type="submission" date="2015-09" db="EMBL/GenBank/DDBJ databases">
        <title>Draft genome of the parasitic nematode Teladorsagia circumcincta isolate WARC Sus (inbred).</title>
        <authorList>
            <person name="Mitreva M."/>
        </authorList>
    </citation>
    <scope>NUCLEOTIDE SEQUENCE [LARGE SCALE GENOMIC DNA]</scope>
    <source>
        <strain evidence="2 3">S</strain>
    </source>
</reference>
<dbReference type="InterPro" id="IPR001650">
    <property type="entry name" value="Helicase_C-like"/>
</dbReference>
<dbReference type="Proteomes" id="UP000230423">
    <property type="component" value="Unassembled WGS sequence"/>
</dbReference>
<sequence>MFKLRLIVGKTIIFVNDTNRCYMTSLVLRSFGLKSGILNSCMPANSRFHVINQYNNGAFDIVIASDATDAFDNETAKPKEVF</sequence>
<dbReference type="EMBL" id="KZ347155">
    <property type="protein sequence ID" value="PIO68311.1"/>
    <property type="molecule type" value="Genomic_DNA"/>
</dbReference>
<evidence type="ECO:0000313" key="3">
    <source>
        <dbReference type="Proteomes" id="UP000230423"/>
    </source>
</evidence>
<dbReference type="OrthoDB" id="1191041at2759"/>
<dbReference type="InterPro" id="IPR027417">
    <property type="entry name" value="P-loop_NTPase"/>
</dbReference>
<accession>A0A2G9UDL5</accession>
<name>A0A2G9UDL5_TELCI</name>
<proteinExistence type="predicted"/>
<dbReference type="AlphaFoldDB" id="A0A2G9UDL5"/>